<dbReference type="InterPro" id="IPR035897">
    <property type="entry name" value="Toll_tir_struct_dom_sf"/>
</dbReference>
<dbReference type="SUPFAM" id="SSF52200">
    <property type="entry name" value="Toll/Interleukin receptor TIR domain"/>
    <property type="match status" value="1"/>
</dbReference>
<keyword evidence="17" id="KW-0472">Membrane</keyword>
<dbReference type="PROSITE" id="PS50104">
    <property type="entry name" value="TIR"/>
    <property type="match status" value="1"/>
</dbReference>
<reference evidence="27" key="3">
    <citation type="submission" date="2025-09" db="UniProtKB">
        <authorList>
            <consortium name="Ensembl"/>
        </authorList>
    </citation>
    <scope>IDENTIFICATION</scope>
</reference>
<dbReference type="GO" id="GO:0005783">
    <property type="term" value="C:endoplasmic reticulum"/>
    <property type="evidence" value="ECO:0007669"/>
    <property type="project" value="UniProtKB-SubCell"/>
</dbReference>
<keyword evidence="18" id="KW-0395">Inflammatory response</keyword>
<evidence type="ECO:0000256" key="25">
    <source>
        <dbReference type="SAM" id="MobiDB-lite"/>
    </source>
</evidence>
<dbReference type="GO" id="GO:0005770">
    <property type="term" value="C:late endosome"/>
    <property type="evidence" value="ECO:0007669"/>
    <property type="project" value="UniProtKB-SubCell"/>
</dbReference>
<keyword evidence="28" id="KW-1185">Reference proteome</keyword>
<evidence type="ECO:0000256" key="12">
    <source>
        <dbReference type="ARBA" id="ARBA00022707"/>
    </source>
</evidence>
<protein>
    <recommendedName>
        <fullName evidence="23">TIR domain-containing adapter molecule 2</fullName>
    </recommendedName>
    <alternativeName>
        <fullName evidence="24">TRIF-related adapter molecule</fullName>
    </alternativeName>
</protein>
<organism evidence="27 28">
    <name type="scientific">Podarcis muralis</name>
    <name type="common">Wall lizard</name>
    <name type="synonym">Lacerta muralis</name>
    <dbReference type="NCBI Taxonomy" id="64176"/>
    <lineage>
        <taxon>Eukaryota</taxon>
        <taxon>Metazoa</taxon>
        <taxon>Chordata</taxon>
        <taxon>Craniata</taxon>
        <taxon>Vertebrata</taxon>
        <taxon>Euteleostomi</taxon>
        <taxon>Lepidosauria</taxon>
        <taxon>Squamata</taxon>
        <taxon>Bifurcata</taxon>
        <taxon>Unidentata</taxon>
        <taxon>Episquamata</taxon>
        <taxon>Laterata</taxon>
        <taxon>Lacertibaenia</taxon>
        <taxon>Lacertidae</taxon>
        <taxon>Podarcis</taxon>
    </lineage>
</organism>
<dbReference type="GO" id="GO:0005769">
    <property type="term" value="C:early endosome"/>
    <property type="evidence" value="ECO:0007669"/>
    <property type="project" value="UniProtKB-SubCell"/>
</dbReference>
<keyword evidence="11" id="KW-0399">Innate immunity</keyword>
<evidence type="ECO:0000259" key="26">
    <source>
        <dbReference type="PROSITE" id="PS50104"/>
    </source>
</evidence>
<dbReference type="OMA" id="TENFVHE"/>
<dbReference type="GO" id="GO:0043123">
    <property type="term" value="P:positive regulation of canonical NF-kappaB signal transduction"/>
    <property type="evidence" value="ECO:0007669"/>
    <property type="project" value="TreeGrafter"/>
</dbReference>
<evidence type="ECO:0000256" key="23">
    <source>
        <dbReference type="ARBA" id="ARBA00072691"/>
    </source>
</evidence>
<dbReference type="PANTHER" id="PTHR47230">
    <property type="entry name" value="TIR DOMAIN-CONTAINING ADAPTER MOLECULE 1"/>
    <property type="match status" value="1"/>
</dbReference>
<dbReference type="PANTHER" id="PTHR47230:SF2">
    <property type="entry name" value="TIR DOMAIN-CONTAINING ADAPTER MOLECULE 2"/>
    <property type="match status" value="1"/>
</dbReference>
<keyword evidence="10" id="KW-0597">Phosphoprotein</keyword>
<feature type="region of interest" description="Disordered" evidence="25">
    <location>
        <begin position="60"/>
        <end position="82"/>
    </location>
</feature>
<evidence type="ECO:0000256" key="18">
    <source>
        <dbReference type="ARBA" id="ARBA00023198"/>
    </source>
</evidence>
<reference evidence="27 28" key="1">
    <citation type="journal article" date="2019" name="Proc. Natl. Acad. Sci. U.S.A.">
        <title>Regulatory changes in pterin and carotenoid genes underlie balanced color polymorphisms in the wall lizard.</title>
        <authorList>
            <person name="Andrade P."/>
            <person name="Pinho C."/>
            <person name="Perez I de Lanuza G."/>
            <person name="Afonso S."/>
            <person name="Brejcha J."/>
            <person name="Rubin C.J."/>
            <person name="Wallerman O."/>
            <person name="Pereira P."/>
            <person name="Sabatino S.J."/>
            <person name="Bellati A."/>
            <person name="Pellitteri-Rosa D."/>
            <person name="Bosakova Z."/>
            <person name="Bunikis I."/>
            <person name="Carretero M.A."/>
            <person name="Feiner N."/>
            <person name="Marsik P."/>
            <person name="Pauperio F."/>
            <person name="Salvi D."/>
            <person name="Soler L."/>
            <person name="While G.M."/>
            <person name="Uller T."/>
            <person name="Font E."/>
            <person name="Andersson L."/>
            <person name="Carneiro M."/>
        </authorList>
    </citation>
    <scope>NUCLEOTIDE SEQUENCE</scope>
</reference>
<evidence type="ECO:0000256" key="20">
    <source>
        <dbReference type="ARBA" id="ARBA00023288"/>
    </source>
</evidence>
<accession>A0A670J1E0</accession>
<evidence type="ECO:0000256" key="19">
    <source>
        <dbReference type="ARBA" id="ARBA00023273"/>
    </source>
</evidence>
<dbReference type="Gene3D" id="3.40.50.10140">
    <property type="entry name" value="Toll/interleukin-1 receptor homology (TIR) domain"/>
    <property type="match status" value="1"/>
</dbReference>
<proteinExistence type="predicted"/>
<keyword evidence="15" id="KW-0391">Immunity</keyword>
<evidence type="ECO:0000256" key="21">
    <source>
        <dbReference type="ARBA" id="ARBA00056963"/>
    </source>
</evidence>
<dbReference type="FunFam" id="3.40.50.10140:FF:000014">
    <property type="entry name" value="TIR domain-containing adapter molecule 2"/>
    <property type="match status" value="1"/>
</dbReference>
<evidence type="ECO:0000256" key="10">
    <source>
        <dbReference type="ARBA" id="ARBA00022553"/>
    </source>
</evidence>
<evidence type="ECO:0000256" key="2">
    <source>
        <dbReference type="ARBA" id="ARBA00004236"/>
    </source>
</evidence>
<evidence type="ECO:0000256" key="11">
    <source>
        <dbReference type="ARBA" id="ARBA00022588"/>
    </source>
</evidence>
<sequence>MMLPKSSYWIDRSDVKEINNCLTFRRHLKAALFRLEKLGYLIVFRSGCFAAMGNGNSKRTFPFSPRNSVKDNRASPGQEGFKQKPKTFELSLGEETSGNTNTEEIHSSDEDAGDVFYRFVVLHAEEDVEEAARVQDLLQNEFCIKPGIIFAEMPGGRHLFENLNDAMNGSAWIIILLTENFLSELWCEFQFCTCLFSALTIPHKGYTVIPMRPRNNPLPRERTPFILQTINTLQEDSPGFAQQVKNIFQDSRYRQQQAIWQYEKKKEEVQKLLEWQTY</sequence>
<evidence type="ECO:0000256" key="3">
    <source>
        <dbReference type="ARBA" id="ARBA00004240"/>
    </source>
</evidence>
<keyword evidence="13" id="KW-0967">Endosome</keyword>
<dbReference type="Ensembl" id="ENSPMRT00000019481.1">
    <property type="protein sequence ID" value="ENSPMRP00000018318.1"/>
    <property type="gene ID" value="ENSPMRG00000012053.1"/>
</dbReference>
<keyword evidence="14" id="KW-0256">Endoplasmic reticulum</keyword>
<evidence type="ECO:0000256" key="7">
    <source>
        <dbReference type="ARBA" id="ARBA00004603"/>
    </source>
</evidence>
<evidence type="ECO:0000256" key="15">
    <source>
        <dbReference type="ARBA" id="ARBA00022859"/>
    </source>
</evidence>
<dbReference type="GO" id="GO:0071651">
    <property type="term" value="P:positive regulation of chemokine (C-C motif) ligand 5 production"/>
    <property type="evidence" value="ECO:0007669"/>
    <property type="project" value="UniProtKB-ARBA"/>
</dbReference>
<evidence type="ECO:0000256" key="8">
    <source>
        <dbReference type="ARBA" id="ARBA00022475"/>
    </source>
</evidence>
<keyword evidence="19" id="KW-0966">Cell projection</keyword>
<comment type="subcellular location">
    <subcellularLocation>
        <location evidence="2">Cell membrane</location>
    </subcellularLocation>
    <subcellularLocation>
        <location evidence="1">Cell projection</location>
        <location evidence="1">Phagocytic cup</location>
    </subcellularLocation>
    <subcellularLocation>
        <location evidence="5">Cytoplasm</location>
    </subcellularLocation>
    <subcellularLocation>
        <location evidence="4">Early endosome</location>
    </subcellularLocation>
    <subcellularLocation>
        <location evidence="3">Endoplasmic reticulum</location>
    </subcellularLocation>
    <subcellularLocation>
        <location evidence="6">Golgi apparatus</location>
    </subcellularLocation>
    <subcellularLocation>
        <location evidence="7">Late endosome</location>
    </subcellularLocation>
</comment>
<dbReference type="InterPro" id="IPR046946">
    <property type="entry name" value="TCAM1/2"/>
</dbReference>
<dbReference type="GO" id="GO:0045087">
    <property type="term" value="P:innate immune response"/>
    <property type="evidence" value="ECO:0007669"/>
    <property type="project" value="UniProtKB-KW"/>
</dbReference>
<keyword evidence="9" id="KW-0963">Cytoplasm</keyword>
<dbReference type="GeneTree" id="ENSGT00940000165590"/>
<keyword evidence="20" id="KW-0449">Lipoprotein</keyword>
<name>A0A670J1E0_PODMU</name>
<dbReference type="GO" id="GO:0032481">
    <property type="term" value="P:positive regulation of type I interferon production"/>
    <property type="evidence" value="ECO:0007669"/>
    <property type="project" value="TreeGrafter"/>
</dbReference>
<dbReference type="GO" id="GO:0006897">
    <property type="term" value="P:endocytosis"/>
    <property type="evidence" value="ECO:0007669"/>
    <property type="project" value="UniProtKB-ARBA"/>
</dbReference>
<evidence type="ECO:0000256" key="24">
    <source>
        <dbReference type="ARBA" id="ARBA00080195"/>
    </source>
</evidence>
<reference evidence="27" key="2">
    <citation type="submission" date="2025-08" db="UniProtKB">
        <authorList>
            <consortium name="Ensembl"/>
        </authorList>
    </citation>
    <scope>IDENTIFICATION</scope>
</reference>
<evidence type="ECO:0000256" key="5">
    <source>
        <dbReference type="ARBA" id="ARBA00004496"/>
    </source>
</evidence>
<dbReference type="GO" id="GO:0035591">
    <property type="term" value="F:signaling adaptor activity"/>
    <property type="evidence" value="ECO:0007669"/>
    <property type="project" value="TreeGrafter"/>
</dbReference>
<evidence type="ECO:0000256" key="4">
    <source>
        <dbReference type="ARBA" id="ARBA00004412"/>
    </source>
</evidence>
<evidence type="ECO:0000256" key="6">
    <source>
        <dbReference type="ARBA" id="ARBA00004555"/>
    </source>
</evidence>
<evidence type="ECO:0000256" key="13">
    <source>
        <dbReference type="ARBA" id="ARBA00022753"/>
    </source>
</evidence>
<evidence type="ECO:0000256" key="9">
    <source>
        <dbReference type="ARBA" id="ARBA00022490"/>
    </source>
</evidence>
<dbReference type="AlphaFoldDB" id="A0A670J1E0"/>
<comment type="subunit">
    <text evidence="22">Homodimer. Interacts with TLR4, TICAM1, IRF3 and IRF7 in response to LPS. Interacts with IL1R1, IL1RAP, IRAK2, IRAK3 and TRAF6. Interacts with protein kinase-inactive mutants of IRAK1 and IRAK4. Isoform 1 interacts with isoform 2; the interaction occurs in late endosomes and disrupts the interaction between isoform 1 and TICAM1. Interacts with MYD88; the interaction decreases after IL-18 stimulation in a time-dependent manner. Interacts with IL18R1 and IL18RAP. Interacts with TLR2. Interacts with RAB11FIP2.</text>
</comment>
<dbReference type="GO" id="GO:0035666">
    <property type="term" value="P:TRIF-dependent toll-like receptor signaling pathway"/>
    <property type="evidence" value="ECO:0007669"/>
    <property type="project" value="InterPro"/>
</dbReference>
<evidence type="ECO:0000256" key="14">
    <source>
        <dbReference type="ARBA" id="ARBA00022824"/>
    </source>
</evidence>
<keyword evidence="12" id="KW-0519">Myristate</keyword>
<keyword evidence="16" id="KW-0333">Golgi apparatus</keyword>
<evidence type="ECO:0000256" key="16">
    <source>
        <dbReference type="ARBA" id="ARBA00023034"/>
    </source>
</evidence>
<dbReference type="GO" id="GO:2000494">
    <property type="term" value="P:positive regulation of interleukin-18-mediated signaling pathway"/>
    <property type="evidence" value="ECO:0007669"/>
    <property type="project" value="UniProtKB-ARBA"/>
</dbReference>
<dbReference type="GO" id="GO:0001891">
    <property type="term" value="C:phagocytic cup"/>
    <property type="evidence" value="ECO:0007669"/>
    <property type="project" value="UniProtKB-SubCell"/>
</dbReference>
<evidence type="ECO:0000256" key="1">
    <source>
        <dbReference type="ARBA" id="ARBA00004231"/>
    </source>
</evidence>
<dbReference type="InterPro" id="IPR000157">
    <property type="entry name" value="TIR_dom"/>
</dbReference>
<feature type="domain" description="TIR" evidence="26">
    <location>
        <begin position="115"/>
        <end position="248"/>
    </location>
</feature>
<dbReference type="Proteomes" id="UP000472272">
    <property type="component" value="Chromosome 11"/>
</dbReference>
<evidence type="ECO:0000313" key="28">
    <source>
        <dbReference type="Proteomes" id="UP000472272"/>
    </source>
</evidence>
<dbReference type="GO" id="GO:0005794">
    <property type="term" value="C:Golgi apparatus"/>
    <property type="evidence" value="ECO:0007669"/>
    <property type="project" value="UniProtKB-SubCell"/>
</dbReference>
<comment type="function">
    <text evidence="21">Functions as a sorting adapter in different signaling pathways to facilitate downstream signaling leading to type I interferon induction. In TLR4 signaling, physically bridges TLR4 and TICAM1 and functionally transmits signal to TICAM1 in early endosomes after endocytosis of TLR4. In TLR2 signaling, physically bridges TLR2 and MYD88 and is required for the TLR2-dependent movement of MYD88 to endosomes following ligand engagement. Involved in IL-18 signaling and is proposed to function as a sorting adapter for MYD88 in IL-18 signaling during adaptive immune response. Forms a complex with RAB11FIP2 that is recruited to the phagosomes to promote the activation of the actin-regulatory GTPases RAC1 and CDC42 and subsequent phagocytosis of Gram-negative bacteria.</text>
</comment>
<evidence type="ECO:0000256" key="17">
    <source>
        <dbReference type="ARBA" id="ARBA00023136"/>
    </source>
</evidence>
<keyword evidence="8" id="KW-1003">Cell membrane</keyword>
<evidence type="ECO:0000313" key="27">
    <source>
        <dbReference type="Ensembl" id="ENSPMRP00000018318.1"/>
    </source>
</evidence>
<evidence type="ECO:0000256" key="22">
    <source>
        <dbReference type="ARBA" id="ARBA00063028"/>
    </source>
</evidence>
<dbReference type="GO" id="GO:0006954">
    <property type="term" value="P:inflammatory response"/>
    <property type="evidence" value="ECO:0007669"/>
    <property type="project" value="UniProtKB-KW"/>
</dbReference>